<keyword evidence="1" id="KW-0812">Transmembrane</keyword>
<dbReference type="Proteomes" id="UP001059597">
    <property type="component" value="Chromosome"/>
</dbReference>
<accession>A0ABM8A402</accession>
<keyword evidence="3" id="KW-1185">Reference proteome</keyword>
<dbReference type="RefSeq" id="WP_261956579.1">
    <property type="nucleotide sequence ID" value="NZ_AP026073.1"/>
</dbReference>
<sequence length="57" mass="5959">MTGYDWSDDDTDYASAVGRTWIVMVVSLLCVVFVVGAAVALGLGLFGLSGMLSLISD</sequence>
<protein>
    <recommendedName>
        <fullName evidence="4">Integral membrane protein</fullName>
    </recommendedName>
</protein>
<name>A0ABM8A402_STRNI</name>
<feature type="transmembrane region" description="Helical" evidence="1">
    <location>
        <begin position="20"/>
        <end position="48"/>
    </location>
</feature>
<evidence type="ECO:0008006" key="4">
    <source>
        <dbReference type="Google" id="ProtNLM"/>
    </source>
</evidence>
<reference evidence="2" key="1">
    <citation type="submission" date="2022-06" db="EMBL/GenBank/DDBJ databases">
        <title>Complete genome sequence of Streptomyces nigrescens HEK616.</title>
        <authorList>
            <person name="Asamizu S."/>
            <person name="Onaka H."/>
        </authorList>
    </citation>
    <scope>NUCLEOTIDE SEQUENCE</scope>
    <source>
        <strain evidence="2">HEK616</strain>
    </source>
</reference>
<keyword evidence="1" id="KW-1133">Transmembrane helix</keyword>
<dbReference type="EMBL" id="AP026073">
    <property type="protein sequence ID" value="BDM73328.1"/>
    <property type="molecule type" value="Genomic_DNA"/>
</dbReference>
<evidence type="ECO:0000256" key="1">
    <source>
        <dbReference type="SAM" id="Phobius"/>
    </source>
</evidence>
<evidence type="ECO:0000313" key="2">
    <source>
        <dbReference type="EMBL" id="BDM73328.1"/>
    </source>
</evidence>
<proteinExistence type="predicted"/>
<keyword evidence="1" id="KW-0472">Membrane</keyword>
<evidence type="ECO:0000313" key="3">
    <source>
        <dbReference type="Proteomes" id="UP001059597"/>
    </source>
</evidence>
<gene>
    <name evidence="2" type="ORF">HEK616_68150</name>
</gene>
<organism evidence="2 3">
    <name type="scientific">Streptomyces nigrescens</name>
    <dbReference type="NCBI Taxonomy" id="1920"/>
    <lineage>
        <taxon>Bacteria</taxon>
        <taxon>Bacillati</taxon>
        <taxon>Actinomycetota</taxon>
        <taxon>Actinomycetes</taxon>
        <taxon>Kitasatosporales</taxon>
        <taxon>Streptomycetaceae</taxon>
        <taxon>Streptomyces</taxon>
    </lineage>
</organism>